<dbReference type="EMBL" id="MPUK01000002">
    <property type="protein sequence ID" value="ONH69222.1"/>
    <property type="molecule type" value="Genomic_DNA"/>
</dbReference>
<protein>
    <recommendedName>
        <fullName evidence="3 7">Ubiquitin-like protein ATG12</fullName>
    </recommendedName>
</protein>
<dbReference type="GO" id="GO:0097352">
    <property type="term" value="P:autophagosome maturation"/>
    <property type="evidence" value="ECO:0007669"/>
    <property type="project" value="TreeGrafter"/>
</dbReference>
<sequence>MSYDPLVSESESSSGEGSPSQAQSISHTPLSEDSLNPTRSQSPVPSSLSRKSLNRSGSVQPDNTTDRNDDDNDSDNANIQNEELPCTKVTLSASVMLSRLPPDSSRVISRATEPNNEKITIRCQAIGSAPELTPNIFKISYHQPFATLIKFLTKKLKKKLPNKNDVLYCYVNNSFAPSPDEIVGHLYRHFAVNRELVVSYCTVVAFG</sequence>
<proteinExistence type="inferred from homology"/>
<evidence type="ECO:0000256" key="7">
    <source>
        <dbReference type="RuleBase" id="RU361201"/>
    </source>
</evidence>
<dbReference type="InterPro" id="IPR007242">
    <property type="entry name" value="Atg12"/>
</dbReference>
<accession>A0A1V2LBG3</accession>
<keyword evidence="5 7" id="KW-0833">Ubl conjugation pathway</keyword>
<feature type="compositionally biased region" description="Low complexity" evidence="8">
    <location>
        <begin position="8"/>
        <end position="20"/>
    </location>
</feature>
<reference evidence="10" key="1">
    <citation type="journal article" date="2017" name="Genome Announc.">
        <title>Genome sequences of Cyberlindnera fabianii 65, Pichia kudriavzevii 129, and Saccharomyces cerevisiae 131 isolated from fermented masau fruits in Zimbabwe.</title>
        <authorList>
            <person name="van Rijswijck I.M.H."/>
            <person name="Derks M.F.L."/>
            <person name="Abee T."/>
            <person name="de Ridder D."/>
            <person name="Smid E.J."/>
        </authorList>
    </citation>
    <scope>NUCLEOTIDE SEQUENCE [LARGE SCALE GENOMIC DNA]</scope>
    <source>
        <strain evidence="10">65</strain>
    </source>
</reference>
<dbReference type="GO" id="GO:0034727">
    <property type="term" value="P:piecemeal microautophagy of the nucleus"/>
    <property type="evidence" value="ECO:0007669"/>
    <property type="project" value="TreeGrafter"/>
</dbReference>
<keyword evidence="7" id="KW-0653">Protein transport</keyword>
<dbReference type="SUPFAM" id="SSF54236">
    <property type="entry name" value="Ubiquitin-like"/>
    <property type="match status" value="1"/>
</dbReference>
<dbReference type="GO" id="GO:0015031">
    <property type="term" value="P:protein transport"/>
    <property type="evidence" value="ECO:0007669"/>
    <property type="project" value="UniProtKB-KW"/>
</dbReference>
<dbReference type="Proteomes" id="UP000189513">
    <property type="component" value="Unassembled WGS sequence"/>
</dbReference>
<dbReference type="PANTHER" id="PTHR13385">
    <property type="entry name" value="AUTOPHAGY PROTEIN 12"/>
    <property type="match status" value="1"/>
</dbReference>
<dbReference type="GO" id="GO:0000422">
    <property type="term" value="P:autophagy of mitochondrion"/>
    <property type="evidence" value="ECO:0007669"/>
    <property type="project" value="TreeGrafter"/>
</dbReference>
<evidence type="ECO:0000313" key="10">
    <source>
        <dbReference type="Proteomes" id="UP000189513"/>
    </source>
</evidence>
<evidence type="ECO:0000256" key="3">
    <source>
        <dbReference type="ARBA" id="ARBA00015875"/>
    </source>
</evidence>
<keyword evidence="4 7" id="KW-1017">Isopeptide bond</keyword>
<dbReference type="CDD" id="cd01612">
    <property type="entry name" value="Ubl_ATG12"/>
    <property type="match status" value="1"/>
</dbReference>
<dbReference type="Gene3D" id="3.10.20.90">
    <property type="entry name" value="Phosphatidylinositol 3-kinase Catalytic Subunit, Chain A, domain 1"/>
    <property type="match status" value="1"/>
</dbReference>
<name>A0A1V2LBG3_CYBFA</name>
<dbReference type="GO" id="GO:0000421">
    <property type="term" value="C:autophagosome membrane"/>
    <property type="evidence" value="ECO:0007669"/>
    <property type="project" value="TreeGrafter"/>
</dbReference>
<comment type="subunit">
    <text evidence="7">Forms a conjugate with ATG5.</text>
</comment>
<dbReference type="Pfam" id="PF04110">
    <property type="entry name" value="APG12"/>
    <property type="match status" value="1"/>
</dbReference>
<comment type="caution">
    <text evidence="9">The sequence shown here is derived from an EMBL/GenBank/DDBJ whole genome shotgun (WGS) entry which is preliminary data.</text>
</comment>
<evidence type="ECO:0000256" key="8">
    <source>
        <dbReference type="SAM" id="MobiDB-lite"/>
    </source>
</evidence>
<evidence type="ECO:0000256" key="5">
    <source>
        <dbReference type="ARBA" id="ARBA00022786"/>
    </source>
</evidence>
<comment type="similarity">
    <text evidence="2 7">Belongs to the ATG12 family.</text>
</comment>
<dbReference type="STRING" id="36022.A0A1V2LBG3"/>
<evidence type="ECO:0000256" key="2">
    <source>
        <dbReference type="ARBA" id="ARBA00007778"/>
    </source>
</evidence>
<keyword evidence="6 7" id="KW-0072">Autophagy</keyword>
<feature type="region of interest" description="Disordered" evidence="8">
    <location>
        <begin position="1"/>
        <end position="85"/>
    </location>
</feature>
<evidence type="ECO:0000256" key="1">
    <source>
        <dbReference type="ARBA" id="ARBA00004623"/>
    </source>
</evidence>
<dbReference type="VEuPathDB" id="FungiDB:BON22_1197"/>
<keyword evidence="7" id="KW-0472">Membrane</keyword>
<gene>
    <name evidence="9" type="ORF">BON22_1197</name>
</gene>
<dbReference type="PANTHER" id="PTHR13385:SF0">
    <property type="entry name" value="UBIQUITIN-LIKE PROTEIN ATG12"/>
    <property type="match status" value="1"/>
</dbReference>
<organism evidence="9 10">
    <name type="scientific">Cyberlindnera fabianii</name>
    <name type="common">Yeast</name>
    <name type="synonym">Hansenula fabianii</name>
    <dbReference type="NCBI Taxonomy" id="36022"/>
    <lineage>
        <taxon>Eukaryota</taxon>
        <taxon>Fungi</taxon>
        <taxon>Dikarya</taxon>
        <taxon>Ascomycota</taxon>
        <taxon>Saccharomycotina</taxon>
        <taxon>Saccharomycetes</taxon>
        <taxon>Phaffomycetales</taxon>
        <taxon>Phaffomycetaceae</taxon>
        <taxon>Cyberlindnera</taxon>
    </lineage>
</organism>
<dbReference type="GO" id="GO:0061723">
    <property type="term" value="P:glycophagy"/>
    <property type="evidence" value="ECO:0007669"/>
    <property type="project" value="TreeGrafter"/>
</dbReference>
<comment type="function">
    <text evidence="7">Ubiquitin-like protein involved in cytoplasm to vacuole transport (Cvt), autophagy vesicles formation, mitophagy, and nucleophagy.</text>
</comment>
<dbReference type="OMA" id="DLPMNMS"/>
<dbReference type="AlphaFoldDB" id="A0A1V2LBG3"/>
<keyword evidence="7" id="KW-0813">Transport</keyword>
<dbReference type="InterPro" id="IPR029071">
    <property type="entry name" value="Ubiquitin-like_domsf"/>
</dbReference>
<comment type="subcellular location">
    <subcellularLocation>
        <location evidence="1 7">Preautophagosomal structure membrane</location>
        <topology evidence="1 7">Peripheral membrane protein</topology>
    </subcellularLocation>
</comment>
<dbReference type="GO" id="GO:0034045">
    <property type="term" value="C:phagophore assembly site membrane"/>
    <property type="evidence" value="ECO:0007669"/>
    <property type="project" value="UniProtKB-SubCell"/>
</dbReference>
<keyword evidence="10" id="KW-1185">Reference proteome</keyword>
<evidence type="ECO:0000313" key="9">
    <source>
        <dbReference type="EMBL" id="ONH69222.1"/>
    </source>
</evidence>
<dbReference type="GO" id="GO:0019776">
    <property type="term" value="F:Atg8-family ligase activity"/>
    <property type="evidence" value="ECO:0007669"/>
    <property type="project" value="TreeGrafter"/>
</dbReference>
<feature type="compositionally biased region" description="Polar residues" evidence="8">
    <location>
        <begin position="21"/>
        <end position="61"/>
    </location>
</feature>
<dbReference type="GO" id="GO:0034274">
    <property type="term" value="C:Atg12-Atg5-Atg16 complex"/>
    <property type="evidence" value="ECO:0007669"/>
    <property type="project" value="TreeGrafter"/>
</dbReference>
<evidence type="ECO:0000256" key="4">
    <source>
        <dbReference type="ARBA" id="ARBA00022499"/>
    </source>
</evidence>
<dbReference type="GO" id="GO:0000045">
    <property type="term" value="P:autophagosome assembly"/>
    <property type="evidence" value="ECO:0007669"/>
    <property type="project" value="InterPro"/>
</dbReference>
<evidence type="ECO:0000256" key="6">
    <source>
        <dbReference type="ARBA" id="ARBA00023006"/>
    </source>
</evidence>